<reference evidence="4 5" key="1">
    <citation type="journal article" date="2016" name="Int. J. Syst. Evol. Microbiol.">
        <title>Agromyces aureus sp. nov., isolated from the rhizosphere of Salix caprea L. grown in a heavy-metal-contaminated soil.</title>
        <authorList>
            <person name="Corretto E."/>
            <person name="Antonielli L."/>
            <person name="Sessitsch A."/>
            <person name="Compant S."/>
            <person name="Gorfer M."/>
            <person name="Kuffner M."/>
            <person name="Brader G."/>
        </authorList>
    </citation>
    <scope>NUCLEOTIDE SEQUENCE [LARGE SCALE GENOMIC DNA]</scope>
    <source>
        <strain evidence="4 5">AR33</strain>
    </source>
</reference>
<dbReference type="GO" id="GO:0019305">
    <property type="term" value="P:dTDP-rhamnose biosynthetic process"/>
    <property type="evidence" value="ECO:0007669"/>
    <property type="project" value="TreeGrafter"/>
</dbReference>
<dbReference type="PANTHER" id="PTHR21047">
    <property type="entry name" value="DTDP-6-DEOXY-D-GLUCOSE-3,5 EPIMERASE"/>
    <property type="match status" value="1"/>
</dbReference>
<dbReference type="GO" id="GO:0005829">
    <property type="term" value="C:cytosol"/>
    <property type="evidence" value="ECO:0007669"/>
    <property type="project" value="TreeGrafter"/>
</dbReference>
<dbReference type="EMBL" id="CP013979">
    <property type="protein sequence ID" value="ANJ28954.1"/>
    <property type="molecule type" value="Genomic_DNA"/>
</dbReference>
<organism evidence="4 5">
    <name type="scientific">Agromyces aureus</name>
    <dbReference type="NCBI Taxonomy" id="453304"/>
    <lineage>
        <taxon>Bacteria</taxon>
        <taxon>Bacillati</taxon>
        <taxon>Actinomycetota</taxon>
        <taxon>Actinomycetes</taxon>
        <taxon>Micrococcales</taxon>
        <taxon>Microbacteriaceae</taxon>
        <taxon>Agromyces</taxon>
    </lineage>
</organism>
<dbReference type="SUPFAM" id="SSF51182">
    <property type="entry name" value="RmlC-like cupins"/>
    <property type="match status" value="1"/>
</dbReference>
<feature type="active site" description="Proton donor" evidence="2">
    <location>
        <position position="132"/>
    </location>
</feature>
<dbReference type="Proteomes" id="UP000078437">
    <property type="component" value="Chromosome"/>
</dbReference>
<dbReference type="InterPro" id="IPR014710">
    <property type="entry name" value="RmlC-like_jellyroll"/>
</dbReference>
<evidence type="ECO:0000313" key="5">
    <source>
        <dbReference type="Proteomes" id="UP000078437"/>
    </source>
</evidence>
<dbReference type="InterPro" id="IPR000888">
    <property type="entry name" value="RmlC-like"/>
</dbReference>
<dbReference type="GO" id="GO:0000271">
    <property type="term" value="P:polysaccharide biosynthetic process"/>
    <property type="evidence" value="ECO:0007669"/>
    <property type="project" value="TreeGrafter"/>
</dbReference>
<keyword evidence="5" id="KW-1185">Reference proteome</keyword>
<feature type="site" description="Participates in a stacking interaction with the thymidine ring of dTDP-4-oxo-6-deoxyglucose" evidence="3">
    <location>
        <position position="138"/>
    </location>
</feature>
<name>A0A191WL67_9MICO</name>
<dbReference type="RefSeq" id="WP_067882245.1">
    <property type="nucleotide sequence ID" value="NZ_CP013979.1"/>
</dbReference>
<protein>
    <submittedName>
        <fullName evidence="4">dTDP-4-dehydrorhamnose 3,5-epimerase</fullName>
    </submittedName>
</protein>
<dbReference type="CDD" id="cd00438">
    <property type="entry name" value="cupin_RmlC"/>
    <property type="match status" value="1"/>
</dbReference>
<dbReference type="Pfam" id="PF00908">
    <property type="entry name" value="dTDP_sugar_isom"/>
    <property type="match status" value="1"/>
</dbReference>
<evidence type="ECO:0000256" key="1">
    <source>
        <dbReference type="ARBA" id="ARBA00010154"/>
    </source>
</evidence>
<evidence type="ECO:0000256" key="3">
    <source>
        <dbReference type="PIRSR" id="PIRSR600888-3"/>
    </source>
</evidence>
<dbReference type="Gene3D" id="2.60.120.10">
    <property type="entry name" value="Jelly Rolls"/>
    <property type="match status" value="1"/>
</dbReference>
<dbReference type="STRING" id="453304.ATC03_14165"/>
<dbReference type="GO" id="GO:0008830">
    <property type="term" value="F:dTDP-4-dehydrorhamnose 3,5-epimerase activity"/>
    <property type="evidence" value="ECO:0007669"/>
    <property type="project" value="InterPro"/>
</dbReference>
<sequence length="205" mass="22503">MKIRELGVSGSFEITPTQFGDDRGLFAEWYRFDVLEQAVGTALDLRQANLSVSKRGVLRGIHFADVPPGQAKYVTAVRGAVIDYVVDLRVGSPTFGQWDSVLLDDVDRRAVYLSEGLGHAFLSLADDTVVTYLVSDVYRPDREHGVNALDPEIGLELPIDLDEISLSPKDEEAPSLAEAIRTGILPTWVGTDDDASRATERQDGR</sequence>
<dbReference type="InterPro" id="IPR011051">
    <property type="entry name" value="RmlC_Cupin_sf"/>
</dbReference>
<accession>A0A191WL67</accession>
<reference evidence="5" key="2">
    <citation type="submission" date="2016-01" db="EMBL/GenBank/DDBJ databases">
        <title>Complete genome sequence of Agromyces aureus AR33T and comparison with related organisms.</title>
        <authorList>
            <person name="Corretto E."/>
            <person name="Antonielli L."/>
            <person name="Sessitsch A."/>
            <person name="Brader G."/>
        </authorList>
    </citation>
    <scope>NUCLEOTIDE SEQUENCE [LARGE SCALE GENOMIC DNA]</scope>
    <source>
        <strain evidence="5">AR33</strain>
    </source>
</reference>
<dbReference type="AlphaFoldDB" id="A0A191WL67"/>
<feature type="active site" description="Proton acceptor" evidence="2">
    <location>
        <position position="62"/>
    </location>
</feature>
<dbReference type="KEGG" id="agy:ATC03_14165"/>
<gene>
    <name evidence="4" type="ORF">ATC03_14165</name>
</gene>
<dbReference type="PANTHER" id="PTHR21047:SF2">
    <property type="entry name" value="THYMIDINE DIPHOSPHO-4-KETO-RHAMNOSE 3,5-EPIMERASE"/>
    <property type="match status" value="1"/>
</dbReference>
<evidence type="ECO:0000256" key="2">
    <source>
        <dbReference type="PIRSR" id="PIRSR600888-1"/>
    </source>
</evidence>
<evidence type="ECO:0000313" key="4">
    <source>
        <dbReference type="EMBL" id="ANJ28954.1"/>
    </source>
</evidence>
<comment type="similarity">
    <text evidence="1">Belongs to the dTDP-4-dehydrorhamnose 3,5-epimerase family.</text>
</comment>
<dbReference type="OrthoDB" id="9800680at2"/>
<proteinExistence type="inferred from homology"/>